<organism evidence="1 2">
    <name type="scientific">Candidatus Muproteobacteria bacterium RBG_16_65_34</name>
    <dbReference type="NCBI Taxonomy" id="1817760"/>
    <lineage>
        <taxon>Bacteria</taxon>
        <taxon>Pseudomonadati</taxon>
        <taxon>Pseudomonadota</taxon>
        <taxon>Candidatus Muproteobacteria</taxon>
    </lineage>
</organism>
<dbReference type="AlphaFoldDB" id="A0A1F6TRJ9"/>
<accession>A0A1F6TRJ9</accession>
<evidence type="ECO:0000313" key="1">
    <source>
        <dbReference type="EMBL" id="OGI47773.1"/>
    </source>
</evidence>
<dbReference type="STRING" id="1817760.A2151_01115"/>
<protein>
    <submittedName>
        <fullName evidence="1">Uncharacterized protein</fullName>
    </submittedName>
</protein>
<dbReference type="Proteomes" id="UP000178885">
    <property type="component" value="Unassembled WGS sequence"/>
</dbReference>
<reference evidence="1 2" key="1">
    <citation type="journal article" date="2016" name="Nat. Commun.">
        <title>Thousands of microbial genomes shed light on interconnected biogeochemical processes in an aquifer system.</title>
        <authorList>
            <person name="Anantharaman K."/>
            <person name="Brown C.T."/>
            <person name="Hug L.A."/>
            <person name="Sharon I."/>
            <person name="Castelle C.J."/>
            <person name="Probst A.J."/>
            <person name="Thomas B.C."/>
            <person name="Singh A."/>
            <person name="Wilkins M.J."/>
            <person name="Karaoz U."/>
            <person name="Brodie E.L."/>
            <person name="Williams K.H."/>
            <person name="Hubbard S.S."/>
            <person name="Banfield J.F."/>
        </authorList>
    </citation>
    <scope>NUCLEOTIDE SEQUENCE [LARGE SCALE GENOMIC DNA]</scope>
</reference>
<evidence type="ECO:0000313" key="2">
    <source>
        <dbReference type="Proteomes" id="UP000178885"/>
    </source>
</evidence>
<sequence>MSPVSAFAYAQARIQARYGQRPNEAVWEMLHALAELPAWLEQARASGLRHWIANLSPTTPPHEAERLLRAHLRALIEEVARWVPPPWRAAVRWTAMLPDLPAAAYLLRGEPAHDWMREEPNLRALANAEPGLRPRVLAQGPWAALGAGRADPPLARWLEEWRRRWPGVRGRQAALEQLVTLVRAYRLAFGQGEAAGAWAARCALTSSLEALLRRAFLSPVAVFAWLLLVALELERLRAELLTRAHFSSEPH</sequence>
<dbReference type="EMBL" id="MFSU01000046">
    <property type="protein sequence ID" value="OGI47773.1"/>
    <property type="molecule type" value="Genomic_DNA"/>
</dbReference>
<comment type="caution">
    <text evidence="1">The sequence shown here is derived from an EMBL/GenBank/DDBJ whole genome shotgun (WGS) entry which is preliminary data.</text>
</comment>
<proteinExistence type="predicted"/>
<name>A0A1F6TRJ9_9PROT</name>
<gene>
    <name evidence="1" type="ORF">A2151_01115</name>
</gene>